<accession>A0ABS3N4K6</accession>
<comment type="caution">
    <text evidence="1">The sequence shown here is derived from an EMBL/GenBank/DDBJ whole genome shotgun (WGS) entry which is preliminary data.</text>
</comment>
<sequence length="52" mass="6173">MIGKVKVWYMTEEERLAYIEKHPIKETARPKGSTYVNAAFEMTNMPRKKKNK</sequence>
<organism evidence="1 2">
    <name type="scientific">Metabacillus bambusae</name>
    <dbReference type="NCBI Taxonomy" id="2795218"/>
    <lineage>
        <taxon>Bacteria</taxon>
        <taxon>Bacillati</taxon>
        <taxon>Bacillota</taxon>
        <taxon>Bacilli</taxon>
        <taxon>Bacillales</taxon>
        <taxon>Bacillaceae</taxon>
        <taxon>Metabacillus</taxon>
    </lineage>
</organism>
<evidence type="ECO:0000313" key="2">
    <source>
        <dbReference type="Proteomes" id="UP000663981"/>
    </source>
</evidence>
<name>A0ABS3N4K6_9BACI</name>
<reference evidence="1 2" key="1">
    <citation type="submission" date="2021-03" db="EMBL/GenBank/DDBJ databases">
        <title>Whole genome sequence of Metabacillus bambusae BG109.</title>
        <authorList>
            <person name="Jeong J.W."/>
        </authorList>
    </citation>
    <scope>NUCLEOTIDE SEQUENCE [LARGE SCALE GENOMIC DNA]</scope>
    <source>
        <strain evidence="1 2">BG109</strain>
    </source>
</reference>
<gene>
    <name evidence="1" type="ORF">I7822_16475</name>
</gene>
<dbReference type="RefSeq" id="WP_207980195.1">
    <property type="nucleotide sequence ID" value="NZ_JAGDEL010000012.1"/>
</dbReference>
<dbReference type="EMBL" id="JAGDEL010000012">
    <property type="protein sequence ID" value="MBO1513246.1"/>
    <property type="molecule type" value="Genomic_DNA"/>
</dbReference>
<proteinExistence type="predicted"/>
<dbReference type="Proteomes" id="UP000663981">
    <property type="component" value="Unassembled WGS sequence"/>
</dbReference>
<evidence type="ECO:0008006" key="3">
    <source>
        <dbReference type="Google" id="ProtNLM"/>
    </source>
</evidence>
<evidence type="ECO:0000313" key="1">
    <source>
        <dbReference type="EMBL" id="MBO1513246.1"/>
    </source>
</evidence>
<protein>
    <recommendedName>
        <fullName evidence="3">Transcriptional regulator</fullName>
    </recommendedName>
</protein>
<keyword evidence="2" id="KW-1185">Reference proteome</keyword>